<sequence>MNKELYARCNRITELLWLFARVTADYAPGEYRFAERYPAEHKEYRTIYTEFMASDDPALTRFGFRMKRLLFELNETDQTFQRNRQESRQARKQLDLLLRAMRQLNEAIRTFILALPEEVA</sequence>
<dbReference type="EMBL" id="JBHTLU010000015">
    <property type="protein sequence ID" value="MFD1221177.1"/>
    <property type="molecule type" value="Genomic_DNA"/>
</dbReference>
<proteinExistence type="predicted"/>
<name>A0ABW3ULJ5_9BACL</name>
<accession>A0ABW3ULJ5</accession>
<gene>
    <name evidence="1" type="ORF">ACFQ4B_13705</name>
</gene>
<dbReference type="RefSeq" id="WP_345590078.1">
    <property type="nucleotide sequence ID" value="NZ_BAABJG010000021.1"/>
</dbReference>
<comment type="caution">
    <text evidence="1">The sequence shown here is derived from an EMBL/GenBank/DDBJ whole genome shotgun (WGS) entry which is preliminary data.</text>
</comment>
<evidence type="ECO:0000313" key="1">
    <source>
        <dbReference type="EMBL" id="MFD1221177.1"/>
    </source>
</evidence>
<evidence type="ECO:0000313" key="2">
    <source>
        <dbReference type="Proteomes" id="UP001597180"/>
    </source>
</evidence>
<organism evidence="1 2">
    <name type="scientific">Paenibacillus vulneris</name>
    <dbReference type="NCBI Taxonomy" id="1133364"/>
    <lineage>
        <taxon>Bacteria</taxon>
        <taxon>Bacillati</taxon>
        <taxon>Bacillota</taxon>
        <taxon>Bacilli</taxon>
        <taxon>Bacillales</taxon>
        <taxon>Paenibacillaceae</taxon>
        <taxon>Paenibacillus</taxon>
    </lineage>
</organism>
<dbReference type="Proteomes" id="UP001597180">
    <property type="component" value="Unassembled WGS sequence"/>
</dbReference>
<protein>
    <submittedName>
        <fullName evidence="1">Uncharacterized protein</fullName>
    </submittedName>
</protein>
<reference evidence="2" key="1">
    <citation type="journal article" date="2019" name="Int. J. Syst. Evol. Microbiol.">
        <title>The Global Catalogue of Microorganisms (GCM) 10K type strain sequencing project: providing services to taxonomists for standard genome sequencing and annotation.</title>
        <authorList>
            <consortium name="The Broad Institute Genomics Platform"/>
            <consortium name="The Broad Institute Genome Sequencing Center for Infectious Disease"/>
            <person name="Wu L."/>
            <person name="Ma J."/>
        </authorList>
    </citation>
    <scope>NUCLEOTIDE SEQUENCE [LARGE SCALE GENOMIC DNA]</scope>
    <source>
        <strain evidence="2">CCUG 53270</strain>
    </source>
</reference>
<keyword evidence="2" id="KW-1185">Reference proteome</keyword>